<keyword evidence="1" id="KW-1133">Transmembrane helix</keyword>
<dbReference type="Pfam" id="PF07187">
    <property type="entry name" value="DUF1405"/>
    <property type="match status" value="1"/>
</dbReference>
<dbReference type="EMBL" id="CAKMMF010000030">
    <property type="protein sequence ID" value="CAH1218307.1"/>
    <property type="molecule type" value="Genomic_DNA"/>
</dbReference>
<protein>
    <recommendedName>
        <fullName evidence="4">DUF1405 domain-containing protein</fullName>
    </recommendedName>
</protein>
<accession>A0ABN8GU77</accession>
<dbReference type="PANTHER" id="PTHR40042:SF1">
    <property type="entry name" value="DUF1405 DOMAIN-CONTAINING PROTEIN"/>
    <property type="match status" value="1"/>
</dbReference>
<feature type="transmembrane region" description="Helical" evidence="1">
    <location>
        <begin position="20"/>
        <end position="38"/>
    </location>
</feature>
<proteinExistence type="predicted"/>
<dbReference type="PANTHER" id="PTHR40042">
    <property type="entry name" value="HYPOTHETICAL MEMBRANE SPANNING PROTEIN"/>
    <property type="match status" value="1"/>
</dbReference>
<feature type="transmembrane region" description="Helical" evidence="1">
    <location>
        <begin position="50"/>
        <end position="75"/>
    </location>
</feature>
<organism evidence="2 3">
    <name type="scientific">Paenibacillus plantiphilus</name>
    <dbReference type="NCBI Taxonomy" id="2905650"/>
    <lineage>
        <taxon>Bacteria</taxon>
        <taxon>Bacillati</taxon>
        <taxon>Bacillota</taxon>
        <taxon>Bacilli</taxon>
        <taxon>Bacillales</taxon>
        <taxon>Paenibacillaceae</taxon>
        <taxon>Paenibacillus</taxon>
    </lineage>
</organism>
<keyword evidence="3" id="KW-1185">Reference proteome</keyword>
<dbReference type="InterPro" id="IPR009845">
    <property type="entry name" value="DUF1405"/>
</dbReference>
<evidence type="ECO:0000313" key="2">
    <source>
        <dbReference type="EMBL" id="CAH1218307.1"/>
    </source>
</evidence>
<keyword evidence="1" id="KW-0812">Transmembrane</keyword>
<reference evidence="2" key="1">
    <citation type="submission" date="2022-01" db="EMBL/GenBank/DDBJ databases">
        <authorList>
            <person name="Criscuolo A."/>
        </authorList>
    </citation>
    <scope>NUCLEOTIDE SEQUENCE</scope>
    <source>
        <strain evidence="2">CIP111893</strain>
    </source>
</reference>
<dbReference type="Proteomes" id="UP000838686">
    <property type="component" value="Unassembled WGS sequence"/>
</dbReference>
<evidence type="ECO:0000256" key="1">
    <source>
        <dbReference type="SAM" id="Phobius"/>
    </source>
</evidence>
<evidence type="ECO:0008006" key="4">
    <source>
        <dbReference type="Google" id="ProtNLM"/>
    </source>
</evidence>
<gene>
    <name evidence="2" type="ORF">PAECIP111893_04389</name>
</gene>
<name>A0ABN8GU77_9BACL</name>
<sequence>MSSISFFWSKAFLTSRSMLWLLFLVNAAGTFYGYIWYGNQLQYTVDNHPLWQLVFVPDSPTASLFFTLSLLYLLFPRKGTPSKAFTAVRMGIEALAVVTSVKYGIWAVAMIVGGAMQGDTLEWQHYMLIASHLGMAFEALLYVRFMVFHRLAALLATMWLLLNDTIDYTYMVFPWLPSELEDDLLAIAVFTFGLSIASYLGTLTAWRAKDRIAR</sequence>
<feature type="transmembrane region" description="Helical" evidence="1">
    <location>
        <begin position="185"/>
        <end position="206"/>
    </location>
</feature>
<comment type="caution">
    <text evidence="2">The sequence shown here is derived from an EMBL/GenBank/DDBJ whole genome shotgun (WGS) entry which is preliminary data.</text>
</comment>
<feature type="transmembrane region" description="Helical" evidence="1">
    <location>
        <begin position="123"/>
        <end position="145"/>
    </location>
</feature>
<feature type="transmembrane region" description="Helical" evidence="1">
    <location>
        <begin position="95"/>
        <end position="117"/>
    </location>
</feature>
<feature type="transmembrane region" description="Helical" evidence="1">
    <location>
        <begin position="152"/>
        <end position="173"/>
    </location>
</feature>
<keyword evidence="1" id="KW-0472">Membrane</keyword>
<evidence type="ECO:0000313" key="3">
    <source>
        <dbReference type="Proteomes" id="UP000838686"/>
    </source>
</evidence>